<dbReference type="EMBL" id="AC150244">
    <property type="protein sequence ID" value="ABD32400.2"/>
    <property type="molecule type" value="Genomic_DNA"/>
</dbReference>
<name>Q2HTL6_MEDTR</name>
<sequence>MFIIFPNINSNPNNQTIFPQQIKYPIINKNNSDNNKYTQQHNKVADPIFSSLLSWQFQSTQINNTTTTTHH</sequence>
<evidence type="ECO:0000313" key="1">
    <source>
        <dbReference type="EMBL" id="ABD32400.2"/>
    </source>
</evidence>
<proteinExistence type="predicted"/>
<reference evidence="1" key="2">
    <citation type="submission" date="2007-03" db="EMBL/GenBank/DDBJ databases">
        <authorList>
            <consortium name="The International Medicago Genome Annotation Group"/>
        </authorList>
    </citation>
    <scope>NUCLEOTIDE SEQUENCE</scope>
</reference>
<reference evidence="1" key="1">
    <citation type="submission" date="2004-08" db="EMBL/GenBank/DDBJ databases">
        <authorList>
            <person name="Town C.D."/>
        </authorList>
    </citation>
    <scope>NUCLEOTIDE SEQUENCE</scope>
</reference>
<dbReference type="AlphaFoldDB" id="Q2HTL6"/>
<organism evidence="1">
    <name type="scientific">Medicago truncatula</name>
    <name type="common">Barrel medic</name>
    <name type="synonym">Medicago tribuloides</name>
    <dbReference type="NCBI Taxonomy" id="3880"/>
    <lineage>
        <taxon>Eukaryota</taxon>
        <taxon>Viridiplantae</taxon>
        <taxon>Streptophyta</taxon>
        <taxon>Embryophyta</taxon>
        <taxon>Tracheophyta</taxon>
        <taxon>Spermatophyta</taxon>
        <taxon>Magnoliopsida</taxon>
        <taxon>eudicotyledons</taxon>
        <taxon>Gunneridae</taxon>
        <taxon>Pentapetalae</taxon>
        <taxon>rosids</taxon>
        <taxon>fabids</taxon>
        <taxon>Fabales</taxon>
        <taxon>Fabaceae</taxon>
        <taxon>Papilionoideae</taxon>
        <taxon>50 kb inversion clade</taxon>
        <taxon>NPAAA clade</taxon>
        <taxon>Hologalegina</taxon>
        <taxon>IRL clade</taxon>
        <taxon>Trifolieae</taxon>
        <taxon>Medicago</taxon>
    </lineage>
</organism>
<gene>
    <name evidence="1" type="ORF">MtrDRAFT_AC150244g32v2</name>
</gene>
<protein>
    <submittedName>
        <fullName evidence="1">Uncharacterized protein</fullName>
    </submittedName>
</protein>
<accession>Q2HTL6</accession>